<evidence type="ECO:0000256" key="5">
    <source>
        <dbReference type="ARBA" id="ARBA00022989"/>
    </source>
</evidence>
<dbReference type="Pfam" id="PF16166">
    <property type="entry name" value="TIC20"/>
    <property type="match status" value="1"/>
</dbReference>
<feature type="transmembrane region" description="Helical" evidence="7">
    <location>
        <begin position="248"/>
        <end position="270"/>
    </location>
</feature>
<keyword evidence="3 7" id="KW-0812">Transmembrane</keyword>
<feature type="transmembrane region" description="Helical" evidence="7">
    <location>
        <begin position="282"/>
        <end position="303"/>
    </location>
</feature>
<keyword evidence="7" id="KW-0150">Chloroplast</keyword>
<evidence type="ECO:0000256" key="6">
    <source>
        <dbReference type="ARBA" id="ARBA00023136"/>
    </source>
</evidence>
<reference evidence="8" key="2">
    <citation type="journal article" date="2022" name="Hortic Res">
        <title>The genome of Dioscorea zingiberensis sheds light on the biosynthesis, origin and evolution of the medicinally important diosgenin saponins.</title>
        <authorList>
            <person name="Li Y."/>
            <person name="Tan C."/>
            <person name="Li Z."/>
            <person name="Guo J."/>
            <person name="Li S."/>
            <person name="Chen X."/>
            <person name="Wang C."/>
            <person name="Dai X."/>
            <person name="Yang H."/>
            <person name="Song W."/>
            <person name="Hou L."/>
            <person name="Xu J."/>
            <person name="Tong Z."/>
            <person name="Xu A."/>
            <person name="Yuan X."/>
            <person name="Wang W."/>
            <person name="Yang Q."/>
            <person name="Chen L."/>
            <person name="Sun Z."/>
            <person name="Wang K."/>
            <person name="Pan B."/>
            <person name="Chen J."/>
            <person name="Bao Y."/>
            <person name="Liu F."/>
            <person name="Qi X."/>
            <person name="Gang D.R."/>
            <person name="Wen J."/>
            <person name="Li J."/>
        </authorList>
    </citation>
    <scope>NUCLEOTIDE SEQUENCE</scope>
    <source>
        <strain evidence="8">Dzin_1.0</strain>
    </source>
</reference>
<dbReference type="PANTHER" id="PTHR33510:SF9">
    <property type="entry name" value="HIT-TYPE ZINC FINGER FAMILY PROTEIN-RELATED"/>
    <property type="match status" value="1"/>
</dbReference>
<feature type="transmembrane region" description="Helical" evidence="7">
    <location>
        <begin position="213"/>
        <end position="236"/>
    </location>
</feature>
<accession>A0A9D5C3G6</accession>
<dbReference type="Proteomes" id="UP001085076">
    <property type="component" value="Miscellaneous, Linkage group lg08"/>
</dbReference>
<keyword evidence="5 7" id="KW-1133">Transmembrane helix</keyword>
<dbReference type="GO" id="GO:0009706">
    <property type="term" value="C:chloroplast inner membrane"/>
    <property type="evidence" value="ECO:0007669"/>
    <property type="project" value="UniProtKB-SubCell"/>
</dbReference>
<keyword evidence="6 7" id="KW-0472">Membrane</keyword>
<keyword evidence="9" id="KW-1185">Reference proteome</keyword>
<feature type="transmembrane region" description="Helical" evidence="7">
    <location>
        <begin position="172"/>
        <end position="193"/>
    </location>
</feature>
<comment type="subcellular location">
    <subcellularLocation>
        <location evidence="1">Plastid</location>
        <location evidence="1">Chloroplast inner membrane</location>
        <topology evidence="1">Multi-pass membrane protein</topology>
    </subcellularLocation>
    <subcellularLocation>
        <location evidence="7">Plastid</location>
        <location evidence="7">Chloroplast membrane</location>
        <topology evidence="7">Multi-pass membrane protein</topology>
    </subcellularLocation>
</comment>
<reference evidence="8" key="1">
    <citation type="submission" date="2021-03" db="EMBL/GenBank/DDBJ databases">
        <authorList>
            <person name="Li Z."/>
            <person name="Yang C."/>
        </authorList>
    </citation>
    <scope>NUCLEOTIDE SEQUENCE</scope>
    <source>
        <strain evidence="8">Dzin_1.0</strain>
        <tissue evidence="8">Leaf</tissue>
    </source>
</reference>
<gene>
    <name evidence="8" type="ORF">J5N97_027149</name>
</gene>
<organism evidence="8 9">
    <name type="scientific">Dioscorea zingiberensis</name>
    <dbReference type="NCBI Taxonomy" id="325984"/>
    <lineage>
        <taxon>Eukaryota</taxon>
        <taxon>Viridiplantae</taxon>
        <taxon>Streptophyta</taxon>
        <taxon>Embryophyta</taxon>
        <taxon>Tracheophyta</taxon>
        <taxon>Spermatophyta</taxon>
        <taxon>Magnoliopsida</taxon>
        <taxon>Liliopsida</taxon>
        <taxon>Dioscoreales</taxon>
        <taxon>Dioscoreaceae</taxon>
        <taxon>Dioscorea</taxon>
    </lineage>
</organism>
<evidence type="ECO:0000256" key="1">
    <source>
        <dbReference type="ARBA" id="ARBA00004478"/>
    </source>
</evidence>
<sequence length="323" mass="36326">MREVPSSRISLDSRGGFEIRSRSSSLTASDHFNSRPRRIPSSLPIRRNQVVAMILNGSVASGIMAMKPVPCNVKHNGYLAYTYPRNSRSHLSIVSAAFPKLVGLTSAHQERKVLPLRGGSIQPHLGASISPLGGDFVNLPTKLPWSPCRSNVKNSIVPRASKNLRMETKPKWWWRSLACVPYLLPISDTLLYAEAGFQLKNFLEDLDFLTNPLIDTFTLLPGWAMLAMSYMAYIWVVRKKDRPHFLRFHVVMAMLLSSAVQIAGIASNWLPHSVYKGRIQSYFWTTFVFVQLFTVLECIRCALGGMYPEVPFVKDAAYIHTEA</sequence>
<comment type="function">
    <text evidence="7">Involved in protein precursor import into chloroplasts.</text>
</comment>
<keyword evidence="4" id="KW-1001">Plastid inner membrane</keyword>
<evidence type="ECO:0000256" key="7">
    <source>
        <dbReference type="RuleBase" id="RU367003"/>
    </source>
</evidence>
<dbReference type="AlphaFoldDB" id="A0A9D5C3G6"/>
<evidence type="ECO:0000313" key="8">
    <source>
        <dbReference type="EMBL" id="KAJ0966011.1"/>
    </source>
</evidence>
<evidence type="ECO:0000256" key="4">
    <source>
        <dbReference type="ARBA" id="ARBA00022780"/>
    </source>
</evidence>
<proteinExistence type="inferred from homology"/>
<name>A0A9D5C3G6_9LILI</name>
<keyword evidence="7" id="KW-0934">Plastid</keyword>
<comment type="caution">
    <text evidence="8">The sequence shown here is derived from an EMBL/GenBank/DDBJ whole genome shotgun (WGS) entry which is preliminary data.</text>
</comment>
<protein>
    <recommendedName>
        <fullName evidence="7">Protein TIC 20</fullName>
    </recommendedName>
</protein>
<dbReference type="OrthoDB" id="602284at2759"/>
<dbReference type="InterPro" id="IPR005691">
    <property type="entry name" value="Tic20"/>
</dbReference>
<evidence type="ECO:0000256" key="2">
    <source>
        <dbReference type="ARBA" id="ARBA00009596"/>
    </source>
</evidence>
<evidence type="ECO:0000313" key="9">
    <source>
        <dbReference type="Proteomes" id="UP001085076"/>
    </source>
</evidence>
<comment type="similarity">
    <text evidence="2 7">Belongs to the Tic20 family.</text>
</comment>
<evidence type="ECO:0000256" key="3">
    <source>
        <dbReference type="ARBA" id="ARBA00022692"/>
    </source>
</evidence>
<dbReference type="EMBL" id="JAGGNH010000008">
    <property type="protein sequence ID" value="KAJ0966011.1"/>
    <property type="molecule type" value="Genomic_DNA"/>
</dbReference>
<dbReference type="PANTHER" id="PTHR33510">
    <property type="entry name" value="PROTEIN TIC 20-II, CHLOROPLASTIC"/>
    <property type="match status" value="1"/>
</dbReference>